<proteinExistence type="predicted"/>
<evidence type="ECO:0000313" key="3">
    <source>
        <dbReference type="Proteomes" id="UP000314294"/>
    </source>
</evidence>
<dbReference type="EMBL" id="SRLO01001396">
    <property type="protein sequence ID" value="TNN38190.1"/>
    <property type="molecule type" value="Genomic_DNA"/>
</dbReference>
<gene>
    <name evidence="2" type="ORF">EYF80_051639</name>
</gene>
<feature type="region of interest" description="Disordered" evidence="1">
    <location>
        <begin position="25"/>
        <end position="79"/>
    </location>
</feature>
<accession>A0A4Z2FBC3</accession>
<evidence type="ECO:0000313" key="2">
    <source>
        <dbReference type="EMBL" id="TNN38190.1"/>
    </source>
</evidence>
<dbReference type="Proteomes" id="UP000314294">
    <property type="component" value="Unassembled WGS sequence"/>
</dbReference>
<protein>
    <submittedName>
        <fullName evidence="2">Uncharacterized protein</fullName>
    </submittedName>
</protein>
<feature type="compositionally biased region" description="Basic and acidic residues" evidence="1">
    <location>
        <begin position="53"/>
        <end position="79"/>
    </location>
</feature>
<reference evidence="2 3" key="1">
    <citation type="submission" date="2019-03" db="EMBL/GenBank/DDBJ databases">
        <title>First draft genome of Liparis tanakae, snailfish: a comprehensive survey of snailfish specific genes.</title>
        <authorList>
            <person name="Kim W."/>
            <person name="Song I."/>
            <person name="Jeong J.-H."/>
            <person name="Kim D."/>
            <person name="Kim S."/>
            <person name="Ryu S."/>
            <person name="Song J.Y."/>
            <person name="Lee S.K."/>
        </authorList>
    </citation>
    <scope>NUCLEOTIDE SEQUENCE [LARGE SCALE GENOMIC DNA]</scope>
    <source>
        <tissue evidence="2">Muscle</tissue>
    </source>
</reference>
<comment type="caution">
    <text evidence="2">The sequence shown here is derived from an EMBL/GenBank/DDBJ whole genome shotgun (WGS) entry which is preliminary data.</text>
</comment>
<dbReference type="AlphaFoldDB" id="A0A4Z2FBC3"/>
<organism evidence="2 3">
    <name type="scientific">Liparis tanakae</name>
    <name type="common">Tanaka's snailfish</name>
    <dbReference type="NCBI Taxonomy" id="230148"/>
    <lineage>
        <taxon>Eukaryota</taxon>
        <taxon>Metazoa</taxon>
        <taxon>Chordata</taxon>
        <taxon>Craniata</taxon>
        <taxon>Vertebrata</taxon>
        <taxon>Euteleostomi</taxon>
        <taxon>Actinopterygii</taxon>
        <taxon>Neopterygii</taxon>
        <taxon>Teleostei</taxon>
        <taxon>Neoteleostei</taxon>
        <taxon>Acanthomorphata</taxon>
        <taxon>Eupercaria</taxon>
        <taxon>Perciformes</taxon>
        <taxon>Cottioidei</taxon>
        <taxon>Cottales</taxon>
        <taxon>Liparidae</taxon>
        <taxon>Liparis</taxon>
    </lineage>
</organism>
<sequence>MLFPSLPEGALLHCFCDSLRRAAGRFGPKEGSPSEAHPSRRDITSTRLYATRKRVEERGQQKRKRSESQQKRKRSESQHPREVRVLFYEVFPLYEDQSLEEETWREFQV</sequence>
<evidence type="ECO:0000256" key="1">
    <source>
        <dbReference type="SAM" id="MobiDB-lite"/>
    </source>
</evidence>
<keyword evidence="3" id="KW-1185">Reference proteome</keyword>
<name>A0A4Z2FBC3_9TELE</name>